<dbReference type="GO" id="GO:0016255">
    <property type="term" value="P:attachment of GPI anchor to protein"/>
    <property type="evidence" value="ECO:0007669"/>
    <property type="project" value="InterPro"/>
</dbReference>
<evidence type="ECO:0000313" key="11">
    <source>
        <dbReference type="EMBL" id="KAG8238537.1"/>
    </source>
</evidence>
<evidence type="ECO:0008006" key="13">
    <source>
        <dbReference type="Google" id="ProtNLM"/>
    </source>
</evidence>
<evidence type="ECO:0000256" key="1">
    <source>
        <dbReference type="ARBA" id="ARBA00004477"/>
    </source>
</evidence>
<keyword evidence="9" id="KW-0325">Glycoprotein</keyword>
<reference evidence="11" key="2">
    <citation type="submission" date="2017-10" db="EMBL/GenBank/DDBJ databases">
        <title>Ladona fulva Genome sequencing and assembly.</title>
        <authorList>
            <person name="Murali S."/>
            <person name="Richards S."/>
            <person name="Bandaranaike D."/>
            <person name="Bellair M."/>
            <person name="Blankenburg K."/>
            <person name="Chao H."/>
            <person name="Dinh H."/>
            <person name="Doddapaneni H."/>
            <person name="Dugan-Rocha S."/>
            <person name="Elkadiri S."/>
            <person name="Gnanaolivu R."/>
            <person name="Hernandez B."/>
            <person name="Skinner E."/>
            <person name="Javaid M."/>
            <person name="Lee S."/>
            <person name="Li M."/>
            <person name="Ming W."/>
            <person name="Munidasa M."/>
            <person name="Muniz J."/>
            <person name="Nguyen L."/>
            <person name="Hughes D."/>
            <person name="Osuji N."/>
            <person name="Pu L.-L."/>
            <person name="Puazo M."/>
            <person name="Qu C."/>
            <person name="Quiroz J."/>
            <person name="Raj R."/>
            <person name="Weissenberger G."/>
            <person name="Xin Y."/>
            <person name="Zou X."/>
            <person name="Han Y."/>
            <person name="Worley K."/>
            <person name="Muzny D."/>
            <person name="Gibbs R."/>
        </authorList>
    </citation>
    <scope>NUCLEOTIDE SEQUENCE</scope>
    <source>
        <strain evidence="11">Sampled in the wild</strain>
    </source>
</reference>
<dbReference type="PANTHER" id="PTHR21072:SF13">
    <property type="entry name" value="GPI TRANSAMIDASE COMPONENT PIG-S"/>
    <property type="match status" value="1"/>
</dbReference>
<comment type="similarity">
    <text evidence="3">Belongs to the PIGS family.</text>
</comment>
<dbReference type="OrthoDB" id="28748at2759"/>
<dbReference type="Pfam" id="PF10510">
    <property type="entry name" value="PIG-S"/>
    <property type="match status" value="1"/>
</dbReference>
<dbReference type="Proteomes" id="UP000792457">
    <property type="component" value="Unassembled WGS sequence"/>
</dbReference>
<name>A0A8K0P9X7_LADFU</name>
<keyword evidence="5 10" id="KW-0812">Transmembrane</keyword>
<evidence type="ECO:0000313" key="12">
    <source>
        <dbReference type="Proteomes" id="UP000792457"/>
    </source>
</evidence>
<keyword evidence="7 10" id="KW-1133">Transmembrane helix</keyword>
<comment type="caution">
    <text evidence="11">The sequence shown here is derived from an EMBL/GenBank/DDBJ whole genome shotgun (WGS) entry which is preliminary data.</text>
</comment>
<reference evidence="11" key="1">
    <citation type="submission" date="2013-04" db="EMBL/GenBank/DDBJ databases">
        <authorList>
            <person name="Qu J."/>
            <person name="Murali S.C."/>
            <person name="Bandaranaike D."/>
            <person name="Bellair M."/>
            <person name="Blankenburg K."/>
            <person name="Chao H."/>
            <person name="Dinh H."/>
            <person name="Doddapaneni H."/>
            <person name="Downs B."/>
            <person name="Dugan-Rocha S."/>
            <person name="Elkadiri S."/>
            <person name="Gnanaolivu R.D."/>
            <person name="Hernandez B."/>
            <person name="Javaid M."/>
            <person name="Jayaseelan J.C."/>
            <person name="Lee S."/>
            <person name="Li M."/>
            <person name="Ming W."/>
            <person name="Munidasa M."/>
            <person name="Muniz J."/>
            <person name="Nguyen L."/>
            <person name="Ongeri F."/>
            <person name="Osuji N."/>
            <person name="Pu L.-L."/>
            <person name="Puazo M."/>
            <person name="Qu C."/>
            <person name="Quiroz J."/>
            <person name="Raj R."/>
            <person name="Weissenberger G."/>
            <person name="Xin Y."/>
            <person name="Zou X."/>
            <person name="Han Y."/>
            <person name="Richards S."/>
            <person name="Worley K."/>
            <person name="Muzny D."/>
            <person name="Gibbs R."/>
        </authorList>
    </citation>
    <scope>NUCLEOTIDE SEQUENCE</scope>
    <source>
        <strain evidence="11">Sampled in the wild</strain>
    </source>
</reference>
<dbReference type="PANTHER" id="PTHR21072">
    <property type="entry name" value="GPI TRANSAMIDASE COMPONENT PIG-S"/>
    <property type="match status" value="1"/>
</dbReference>
<comment type="subcellular location">
    <subcellularLocation>
        <location evidence="1">Endoplasmic reticulum membrane</location>
        <topology evidence="1">Multi-pass membrane protein</topology>
    </subcellularLocation>
</comment>
<dbReference type="GO" id="GO:0006506">
    <property type="term" value="P:GPI anchor biosynthetic process"/>
    <property type="evidence" value="ECO:0007669"/>
    <property type="project" value="UniProtKB-UniPathway"/>
</dbReference>
<evidence type="ECO:0000256" key="3">
    <source>
        <dbReference type="ARBA" id="ARBA00005316"/>
    </source>
</evidence>
<evidence type="ECO:0000256" key="5">
    <source>
        <dbReference type="ARBA" id="ARBA00022692"/>
    </source>
</evidence>
<evidence type="ECO:0000256" key="7">
    <source>
        <dbReference type="ARBA" id="ARBA00022989"/>
    </source>
</evidence>
<evidence type="ECO:0000256" key="8">
    <source>
        <dbReference type="ARBA" id="ARBA00023136"/>
    </source>
</evidence>
<evidence type="ECO:0000256" key="6">
    <source>
        <dbReference type="ARBA" id="ARBA00022824"/>
    </source>
</evidence>
<feature type="transmembrane region" description="Helical" evidence="10">
    <location>
        <begin position="20"/>
        <end position="37"/>
    </location>
</feature>
<dbReference type="InterPro" id="IPR019540">
    <property type="entry name" value="PtdIno-glycan_biosynth_class_S"/>
</dbReference>
<accession>A0A8K0P9X7</accession>
<keyword evidence="8 10" id="KW-0472">Membrane</keyword>
<organism evidence="11 12">
    <name type="scientific">Ladona fulva</name>
    <name type="common">Scarce chaser dragonfly</name>
    <name type="synonym">Libellula fulva</name>
    <dbReference type="NCBI Taxonomy" id="123851"/>
    <lineage>
        <taxon>Eukaryota</taxon>
        <taxon>Metazoa</taxon>
        <taxon>Ecdysozoa</taxon>
        <taxon>Arthropoda</taxon>
        <taxon>Hexapoda</taxon>
        <taxon>Insecta</taxon>
        <taxon>Pterygota</taxon>
        <taxon>Palaeoptera</taxon>
        <taxon>Odonata</taxon>
        <taxon>Epiprocta</taxon>
        <taxon>Anisoptera</taxon>
        <taxon>Libelluloidea</taxon>
        <taxon>Libellulidae</taxon>
        <taxon>Ladona</taxon>
    </lineage>
</organism>
<sequence length="518" mass="58569">MAERKPKKDDRKDEDARMLAALGFAFILIVIGIPLWWKTTKVHRVPLPYDRIGELSDVYLTHEVNVMVVTGNEYRSQKIVRDLQEAFKSSRIFSFSFHGRSLSSRERAVLGEGRKLHELDTHSELPHPNERGHILFLEVPAMARLTEAAVVVGSRRTIYFASDSNYVRLVAVLQDWILQESSMKLTIDAMEAPTRVGRDLWGRRRIVPSIAYDILVSLVIPDPQAVLIDWDVKKAISDYMMPFLSQMSVLADFNVKSQVLYFVSLGARHKNIDYFPYHDEESLPHIITPLEKKIASHVSRHPTLNLVVYVAPCGETPVHLFSKYENLLVLTSAFISPQWGGVQIVNTSEECSARQSGSPEGRNNSDSKGSIYDILLKKDSTLVSLNSAKEPLPQTELLPLKRPEPREWELDLLMRVRTMEQITSAKLTLQSLSQLLATIGNIVIEDEVGESVWNATEGVEKATKLLAAGDLFGAFTLSQNAFVSAERAFTDRSLLALLYFPDDQKLMLDWEEYVESID</sequence>
<gene>
    <name evidence="11" type="ORF">J437_LFUL018351</name>
</gene>
<keyword evidence="6" id="KW-0256">Endoplasmic reticulum</keyword>
<comment type="pathway">
    <text evidence="2">Glycolipid biosynthesis; glycosylphosphatidylinositol-anchor biosynthesis.</text>
</comment>
<evidence type="ECO:0000256" key="9">
    <source>
        <dbReference type="ARBA" id="ARBA00023180"/>
    </source>
</evidence>
<keyword evidence="12" id="KW-1185">Reference proteome</keyword>
<keyword evidence="4" id="KW-0337">GPI-anchor biosynthesis</keyword>
<dbReference type="UniPathway" id="UPA00196"/>
<dbReference type="AlphaFoldDB" id="A0A8K0P9X7"/>
<evidence type="ECO:0000256" key="2">
    <source>
        <dbReference type="ARBA" id="ARBA00004687"/>
    </source>
</evidence>
<protein>
    <recommendedName>
        <fullName evidence="13">GPI transamidase component PIG-S</fullName>
    </recommendedName>
</protein>
<evidence type="ECO:0000256" key="10">
    <source>
        <dbReference type="SAM" id="Phobius"/>
    </source>
</evidence>
<dbReference type="EMBL" id="KZ309367">
    <property type="protein sequence ID" value="KAG8238537.1"/>
    <property type="molecule type" value="Genomic_DNA"/>
</dbReference>
<dbReference type="GO" id="GO:0042765">
    <property type="term" value="C:GPI-anchor transamidase complex"/>
    <property type="evidence" value="ECO:0007669"/>
    <property type="project" value="InterPro"/>
</dbReference>
<evidence type="ECO:0000256" key="4">
    <source>
        <dbReference type="ARBA" id="ARBA00022502"/>
    </source>
</evidence>
<proteinExistence type="inferred from homology"/>